<sequence>MAHFSEKAQSRPPIARKSSANNLLSKFNTNNSASSSSIPASLALGSGAVSIAQGNTISFTTAGGGGTPTSAVPMAREFDAQSLHSDNVGSSLGGAVSPQIGQGMSVEILRELVQKRILTLTYIRNIHEGQGHWFHTIQISKNELSLAFNNNDMKKRTLRFAVLGMSLASLLDIHQPQDLLRGLLNTITEYDQSKEEGEKSKMRLFKSRGLRRGTATGIPEFSGSFSEGDTSYLFTPHIPFSLDYHETLMSLVDVISEVYHKISKLLGPSPFHPSHHMMGPLGLLTPLPGVSYLFQADSSIPHSQHQHPNASVSSDQDAPGSLWSIANASLNASGIAGPSASMMFGNALGSPPVSNWSPNLGDTVLKIDGKLKVRVASCRPSRQHC</sequence>
<name>A0A4Y7TRI2_COPMI</name>
<comment type="caution">
    <text evidence="1">The sequence shown here is derived from an EMBL/GenBank/DDBJ whole genome shotgun (WGS) entry which is preliminary data.</text>
</comment>
<organism evidence="1 2">
    <name type="scientific">Coprinellus micaceus</name>
    <name type="common">Glistening ink-cap mushroom</name>
    <name type="synonym">Coprinus micaceus</name>
    <dbReference type="NCBI Taxonomy" id="71717"/>
    <lineage>
        <taxon>Eukaryota</taxon>
        <taxon>Fungi</taxon>
        <taxon>Dikarya</taxon>
        <taxon>Basidiomycota</taxon>
        <taxon>Agaricomycotina</taxon>
        <taxon>Agaricomycetes</taxon>
        <taxon>Agaricomycetidae</taxon>
        <taxon>Agaricales</taxon>
        <taxon>Agaricineae</taxon>
        <taxon>Psathyrellaceae</taxon>
        <taxon>Coprinellus</taxon>
    </lineage>
</organism>
<dbReference type="OrthoDB" id="14339at2759"/>
<reference evidence="1 2" key="1">
    <citation type="journal article" date="2019" name="Nat. Ecol. Evol.">
        <title>Megaphylogeny resolves global patterns of mushroom evolution.</title>
        <authorList>
            <person name="Varga T."/>
            <person name="Krizsan K."/>
            <person name="Foldi C."/>
            <person name="Dima B."/>
            <person name="Sanchez-Garcia M."/>
            <person name="Sanchez-Ramirez S."/>
            <person name="Szollosi G.J."/>
            <person name="Szarkandi J.G."/>
            <person name="Papp V."/>
            <person name="Albert L."/>
            <person name="Andreopoulos W."/>
            <person name="Angelini C."/>
            <person name="Antonin V."/>
            <person name="Barry K.W."/>
            <person name="Bougher N.L."/>
            <person name="Buchanan P."/>
            <person name="Buyck B."/>
            <person name="Bense V."/>
            <person name="Catcheside P."/>
            <person name="Chovatia M."/>
            <person name="Cooper J."/>
            <person name="Damon W."/>
            <person name="Desjardin D."/>
            <person name="Finy P."/>
            <person name="Geml J."/>
            <person name="Haridas S."/>
            <person name="Hughes K."/>
            <person name="Justo A."/>
            <person name="Karasinski D."/>
            <person name="Kautmanova I."/>
            <person name="Kiss B."/>
            <person name="Kocsube S."/>
            <person name="Kotiranta H."/>
            <person name="LaButti K.M."/>
            <person name="Lechner B.E."/>
            <person name="Liimatainen K."/>
            <person name="Lipzen A."/>
            <person name="Lukacs Z."/>
            <person name="Mihaltcheva S."/>
            <person name="Morgado L.N."/>
            <person name="Niskanen T."/>
            <person name="Noordeloos M.E."/>
            <person name="Ohm R.A."/>
            <person name="Ortiz-Santana B."/>
            <person name="Ovrebo C."/>
            <person name="Racz N."/>
            <person name="Riley R."/>
            <person name="Savchenko A."/>
            <person name="Shiryaev A."/>
            <person name="Soop K."/>
            <person name="Spirin V."/>
            <person name="Szebenyi C."/>
            <person name="Tomsovsky M."/>
            <person name="Tulloss R.E."/>
            <person name="Uehling J."/>
            <person name="Grigoriev I.V."/>
            <person name="Vagvolgyi C."/>
            <person name="Papp T."/>
            <person name="Martin F.M."/>
            <person name="Miettinen O."/>
            <person name="Hibbett D.S."/>
            <person name="Nagy L.G."/>
        </authorList>
    </citation>
    <scope>NUCLEOTIDE SEQUENCE [LARGE SCALE GENOMIC DNA]</scope>
    <source>
        <strain evidence="1 2">FP101781</strain>
    </source>
</reference>
<keyword evidence="2" id="KW-1185">Reference proteome</keyword>
<dbReference type="PANTHER" id="PTHR37332">
    <property type="entry name" value="EXPRESSED PROTEIN"/>
    <property type="match status" value="1"/>
</dbReference>
<proteinExistence type="predicted"/>
<dbReference type="PANTHER" id="PTHR37332:SF1">
    <property type="entry name" value="ELMO DOMAIN-CONTAINING PROTEIN"/>
    <property type="match status" value="1"/>
</dbReference>
<dbReference type="Proteomes" id="UP000298030">
    <property type="component" value="Unassembled WGS sequence"/>
</dbReference>
<evidence type="ECO:0000313" key="1">
    <source>
        <dbReference type="EMBL" id="TEB36159.1"/>
    </source>
</evidence>
<gene>
    <name evidence="1" type="ORF">FA13DRAFT_1727724</name>
</gene>
<protein>
    <submittedName>
        <fullName evidence="1">Uncharacterized protein</fullName>
    </submittedName>
</protein>
<evidence type="ECO:0000313" key="2">
    <source>
        <dbReference type="Proteomes" id="UP000298030"/>
    </source>
</evidence>
<accession>A0A4Y7TRI2</accession>
<dbReference type="AlphaFoldDB" id="A0A4Y7TRI2"/>
<dbReference type="EMBL" id="QPFP01000006">
    <property type="protein sequence ID" value="TEB36159.1"/>
    <property type="molecule type" value="Genomic_DNA"/>
</dbReference>